<dbReference type="Pfam" id="PF14629">
    <property type="entry name" value="ORC4_C"/>
    <property type="match status" value="1"/>
</dbReference>
<dbReference type="InterPro" id="IPR016527">
    <property type="entry name" value="ORC4"/>
</dbReference>
<organism evidence="9 10">
    <name type="scientific">Scleroderma citrinum Foug A</name>
    <dbReference type="NCBI Taxonomy" id="1036808"/>
    <lineage>
        <taxon>Eukaryota</taxon>
        <taxon>Fungi</taxon>
        <taxon>Dikarya</taxon>
        <taxon>Basidiomycota</taxon>
        <taxon>Agaricomycotina</taxon>
        <taxon>Agaricomycetes</taxon>
        <taxon>Agaricomycetidae</taxon>
        <taxon>Boletales</taxon>
        <taxon>Sclerodermatineae</taxon>
        <taxon>Sclerodermataceae</taxon>
        <taxon>Scleroderma</taxon>
    </lineage>
</organism>
<dbReference type="InParanoid" id="A0A0C3E582"/>
<keyword evidence="6" id="KW-0539">Nucleus</keyword>
<comment type="subcellular location">
    <subcellularLocation>
        <location evidence="1">Nucleus</location>
    </subcellularLocation>
</comment>
<keyword evidence="4" id="KW-0235">DNA replication</keyword>
<evidence type="ECO:0000256" key="6">
    <source>
        <dbReference type="ARBA" id="ARBA00023242"/>
    </source>
</evidence>
<evidence type="ECO:0000256" key="5">
    <source>
        <dbReference type="ARBA" id="ARBA00023125"/>
    </source>
</evidence>
<reference evidence="10" key="2">
    <citation type="submission" date="2015-01" db="EMBL/GenBank/DDBJ databases">
        <title>Evolutionary Origins and Diversification of the Mycorrhizal Mutualists.</title>
        <authorList>
            <consortium name="DOE Joint Genome Institute"/>
            <consortium name="Mycorrhizal Genomics Consortium"/>
            <person name="Kohler A."/>
            <person name="Kuo A."/>
            <person name="Nagy L.G."/>
            <person name="Floudas D."/>
            <person name="Copeland A."/>
            <person name="Barry K.W."/>
            <person name="Cichocki N."/>
            <person name="Veneault-Fourrey C."/>
            <person name="LaButti K."/>
            <person name="Lindquist E.A."/>
            <person name="Lipzen A."/>
            <person name="Lundell T."/>
            <person name="Morin E."/>
            <person name="Murat C."/>
            <person name="Riley R."/>
            <person name="Ohm R."/>
            <person name="Sun H."/>
            <person name="Tunlid A."/>
            <person name="Henrissat B."/>
            <person name="Grigoriev I.V."/>
            <person name="Hibbett D.S."/>
            <person name="Martin F."/>
        </authorList>
    </citation>
    <scope>NUCLEOTIDE SEQUENCE [LARGE SCALE GENOMIC DNA]</scope>
    <source>
        <strain evidence="10">Foug A</strain>
    </source>
</reference>
<proteinExistence type="inferred from homology"/>
<dbReference type="InterPro" id="IPR032705">
    <property type="entry name" value="ORC4_C"/>
</dbReference>
<dbReference type="AlphaFoldDB" id="A0A0C3E582"/>
<dbReference type="OrthoDB" id="343623at2759"/>
<feature type="domain" description="AAA+ ATPase" evidence="8">
    <location>
        <begin position="125"/>
        <end position="301"/>
    </location>
</feature>
<evidence type="ECO:0000313" key="10">
    <source>
        <dbReference type="Proteomes" id="UP000053989"/>
    </source>
</evidence>
<evidence type="ECO:0000256" key="4">
    <source>
        <dbReference type="ARBA" id="ARBA00022705"/>
    </source>
</evidence>
<dbReference type="EMBL" id="KN822011">
    <property type="protein sequence ID" value="KIM67965.1"/>
    <property type="molecule type" value="Genomic_DNA"/>
</dbReference>
<gene>
    <name evidence="9" type="ORF">SCLCIDRAFT_107104</name>
</gene>
<dbReference type="FunCoup" id="A0A0C3E582">
    <property type="interactions" value="84"/>
</dbReference>
<dbReference type="InterPro" id="IPR041664">
    <property type="entry name" value="AAA_16"/>
</dbReference>
<evidence type="ECO:0000256" key="1">
    <source>
        <dbReference type="ARBA" id="ARBA00004123"/>
    </source>
</evidence>
<dbReference type="GO" id="GO:0005664">
    <property type="term" value="C:nuclear origin of replication recognition complex"/>
    <property type="evidence" value="ECO:0007669"/>
    <property type="project" value="TreeGrafter"/>
</dbReference>
<evidence type="ECO:0000256" key="3">
    <source>
        <dbReference type="ARBA" id="ARBA00019083"/>
    </source>
</evidence>
<reference evidence="9 10" key="1">
    <citation type="submission" date="2014-04" db="EMBL/GenBank/DDBJ databases">
        <authorList>
            <consortium name="DOE Joint Genome Institute"/>
            <person name="Kuo A."/>
            <person name="Kohler A."/>
            <person name="Nagy L.G."/>
            <person name="Floudas D."/>
            <person name="Copeland A."/>
            <person name="Barry K.W."/>
            <person name="Cichocki N."/>
            <person name="Veneault-Fourrey C."/>
            <person name="LaButti K."/>
            <person name="Lindquist E.A."/>
            <person name="Lipzen A."/>
            <person name="Lundell T."/>
            <person name="Morin E."/>
            <person name="Murat C."/>
            <person name="Sun H."/>
            <person name="Tunlid A."/>
            <person name="Henrissat B."/>
            <person name="Grigoriev I.V."/>
            <person name="Hibbett D.S."/>
            <person name="Martin F."/>
            <person name="Nordberg H.P."/>
            <person name="Cantor M.N."/>
            <person name="Hua S.X."/>
        </authorList>
    </citation>
    <scope>NUCLEOTIDE SEQUENCE [LARGE SCALE GENOMIC DNA]</scope>
    <source>
        <strain evidence="9 10">Foug A</strain>
    </source>
</reference>
<evidence type="ECO:0000313" key="9">
    <source>
        <dbReference type="EMBL" id="KIM67965.1"/>
    </source>
</evidence>
<dbReference type="Pfam" id="PF13191">
    <property type="entry name" value="AAA_16"/>
    <property type="match status" value="1"/>
</dbReference>
<dbReference type="InterPro" id="IPR027417">
    <property type="entry name" value="P-loop_NTPase"/>
</dbReference>
<dbReference type="Proteomes" id="UP000053989">
    <property type="component" value="Unassembled WGS sequence"/>
</dbReference>
<dbReference type="STRING" id="1036808.A0A0C3E582"/>
<dbReference type="PANTHER" id="PTHR12087:SF0">
    <property type="entry name" value="ORIGIN RECOGNITION COMPLEX SUBUNIT 4"/>
    <property type="match status" value="1"/>
</dbReference>
<dbReference type="HOGENOM" id="CLU_007115_5_0_1"/>
<protein>
    <recommendedName>
        <fullName evidence="3">Origin recognition complex subunit 4</fullName>
    </recommendedName>
</protein>
<dbReference type="SUPFAM" id="SSF52540">
    <property type="entry name" value="P-loop containing nucleoside triphosphate hydrolases"/>
    <property type="match status" value="1"/>
</dbReference>
<dbReference type="SMART" id="SM00382">
    <property type="entry name" value="AAA"/>
    <property type="match status" value="1"/>
</dbReference>
<dbReference type="Gene3D" id="3.40.50.300">
    <property type="entry name" value="P-loop containing nucleotide triphosphate hydrolases"/>
    <property type="match status" value="1"/>
</dbReference>
<keyword evidence="5" id="KW-0238">DNA-binding</keyword>
<feature type="region of interest" description="Disordered" evidence="7">
    <location>
        <begin position="1"/>
        <end position="59"/>
    </location>
</feature>
<name>A0A0C3E582_9AGAM</name>
<sequence>MPKPIPFPLTPSKGRPPASPQKTLPQLLRAVPGTPTTPGRSPKKLSPSKSSAGRSSAQLSKQLPQVLPPHLGPCLRLQQRAVLASLKPSSHFFVDDDSNDEQPSTNAATYRQLQDLLLGSVTRGEGNSCLLVGPRGSGKTSITEQVIESLPNKPIVILLSGHTQQNDRLALREVAQQLSLQTGKSFLSGIEETEDENQNPFLDSIPSTSLPPPSHLPALISLIPTLARPTIVILDAFDLFAHHARQSLLYCLLDTVQSCRVGQGNNGLAVIGVTSRIDTVNLLEKRVKSRFSGRVLRTAPPVQSHYWINLSRRVLCMPIDAGEEWEYMWRLAVEKFFDDQKVKEVIEDTFALTRDVRLLQKVLVRVVTELRPASPFPSLSAVNSALAAQCRPQYSDLHLLPYPSICLLIAAVHAQTAGHDVVTFEMLHEIFKEQLRASAAAPVQIEGGSIGMTKCTRAGFERLFSTGMFLGVAGPSMNVAPEFVRCRCLVGREAVKRAVDAIGQTSLKKWFYKAS</sequence>
<evidence type="ECO:0000256" key="7">
    <source>
        <dbReference type="SAM" id="MobiDB-lite"/>
    </source>
</evidence>
<evidence type="ECO:0000256" key="2">
    <source>
        <dbReference type="ARBA" id="ARBA00005334"/>
    </source>
</evidence>
<comment type="similarity">
    <text evidence="2">Belongs to the ORC4 family.</text>
</comment>
<keyword evidence="10" id="KW-1185">Reference proteome</keyword>
<dbReference type="GO" id="GO:0006270">
    <property type="term" value="P:DNA replication initiation"/>
    <property type="evidence" value="ECO:0007669"/>
    <property type="project" value="TreeGrafter"/>
</dbReference>
<feature type="compositionally biased region" description="Low complexity" evidence="7">
    <location>
        <begin position="44"/>
        <end position="59"/>
    </location>
</feature>
<dbReference type="PANTHER" id="PTHR12087">
    <property type="entry name" value="ORIGIN RECOGNITION COMPLEX SUBUNIT 4"/>
    <property type="match status" value="1"/>
</dbReference>
<evidence type="ECO:0000259" key="8">
    <source>
        <dbReference type="SMART" id="SM00382"/>
    </source>
</evidence>
<dbReference type="InterPro" id="IPR003593">
    <property type="entry name" value="AAA+_ATPase"/>
</dbReference>
<dbReference type="GO" id="GO:0003688">
    <property type="term" value="F:DNA replication origin binding"/>
    <property type="evidence" value="ECO:0007669"/>
    <property type="project" value="TreeGrafter"/>
</dbReference>
<accession>A0A0C3E582</accession>